<organism evidence="1 2">
    <name type="scientific">Metarhizium brunneum</name>
    <dbReference type="NCBI Taxonomy" id="500148"/>
    <lineage>
        <taxon>Eukaryota</taxon>
        <taxon>Fungi</taxon>
        <taxon>Dikarya</taxon>
        <taxon>Ascomycota</taxon>
        <taxon>Pezizomycotina</taxon>
        <taxon>Sordariomycetes</taxon>
        <taxon>Hypocreomycetidae</taxon>
        <taxon>Hypocreales</taxon>
        <taxon>Clavicipitaceae</taxon>
        <taxon>Metarhizium</taxon>
    </lineage>
</organism>
<dbReference type="EMBL" id="CP058937">
    <property type="protein sequence ID" value="QLI73654.1"/>
    <property type="molecule type" value="Genomic_DNA"/>
</dbReference>
<proteinExistence type="predicted"/>
<dbReference type="RefSeq" id="XP_065987714.1">
    <property type="nucleotide sequence ID" value="XM_066131522.1"/>
</dbReference>
<accession>A0A7D5V3G8</accession>
<protein>
    <submittedName>
        <fullName evidence="1">Uncharacterized protein</fullName>
    </submittedName>
</protein>
<reference evidence="1 2" key="1">
    <citation type="submission" date="2020-07" db="EMBL/GenBank/DDBJ databases">
        <title>Telomere length de novo assembly of all 7 chromosomes of the fungus, Metarhizium brunneum, using a novel assembly pipeline.</title>
        <authorList>
            <person name="Saud z."/>
            <person name="Kortsinoglou A."/>
            <person name="Kouvelis V.N."/>
            <person name="Butt T.M."/>
        </authorList>
    </citation>
    <scope>NUCLEOTIDE SEQUENCE [LARGE SCALE GENOMIC DNA]</scope>
    <source>
        <strain evidence="1 2">4556</strain>
    </source>
</reference>
<gene>
    <name evidence="1" type="ORF">G6M90_00g097080</name>
</gene>
<dbReference type="KEGG" id="mbrn:90968163"/>
<dbReference type="GeneID" id="90968163"/>
<dbReference type="Proteomes" id="UP000510686">
    <property type="component" value="Chromosome 6"/>
</dbReference>
<sequence length="160" mass="17413">MHSEIGVCEKQVVGTLKFRVRGSRREVSAAVDSYLPTSGFNHRLLKNPRYGHPSTQPVAGHVQDDVETWPSASSASNDGLFLAQTLRKRKILKPGLASVPTALALLVQQYVTITETTDLGTSSHLKASNDCALLTITSIIRWDMAPDQGGRHPHLMSPSN</sequence>
<keyword evidence="2" id="KW-1185">Reference proteome</keyword>
<dbReference type="OrthoDB" id="10383917at2759"/>
<evidence type="ECO:0000313" key="1">
    <source>
        <dbReference type="EMBL" id="QLI73654.1"/>
    </source>
</evidence>
<evidence type="ECO:0000313" key="2">
    <source>
        <dbReference type="Proteomes" id="UP000510686"/>
    </source>
</evidence>
<dbReference type="AlphaFoldDB" id="A0A7D5V3G8"/>
<name>A0A7D5V3G8_9HYPO</name>